<dbReference type="SUPFAM" id="SSF88713">
    <property type="entry name" value="Glycoside hydrolase/deacetylase"/>
    <property type="match status" value="1"/>
</dbReference>
<name>A0ABR3G8P6_9PEZI</name>
<sequence length="150" mass="16307">MSAGNILSSTTVTAGTPAPTITYRPRLGNIPYGVDINSCLTSGEIALTFDDGPWLYTSQLLDILRDKDVKATFFITYVKLSHHMESGFDLYLFSLVIINGRNSGNNLEKGAIDNPNQWSAIIARAYREGHQIASHTLVIPTPLLGALLVA</sequence>
<dbReference type="Proteomes" id="UP001447188">
    <property type="component" value="Unassembled WGS sequence"/>
</dbReference>
<dbReference type="InterPro" id="IPR011330">
    <property type="entry name" value="Glyco_hydro/deAcase_b/a-brl"/>
</dbReference>
<evidence type="ECO:0000313" key="8">
    <source>
        <dbReference type="EMBL" id="KAL0632191.1"/>
    </source>
</evidence>
<accession>A0ABR3G8P6</accession>
<dbReference type="InterPro" id="IPR002509">
    <property type="entry name" value="NODB_dom"/>
</dbReference>
<proteinExistence type="predicted"/>
<evidence type="ECO:0000256" key="5">
    <source>
        <dbReference type="ARBA" id="ARBA00023277"/>
    </source>
</evidence>
<keyword evidence="5" id="KW-0119">Carbohydrate metabolism</keyword>
<evidence type="ECO:0000256" key="4">
    <source>
        <dbReference type="ARBA" id="ARBA00022801"/>
    </source>
</evidence>
<organism evidence="8 9">
    <name type="scientific">Discina gigas</name>
    <dbReference type="NCBI Taxonomy" id="1032678"/>
    <lineage>
        <taxon>Eukaryota</taxon>
        <taxon>Fungi</taxon>
        <taxon>Dikarya</taxon>
        <taxon>Ascomycota</taxon>
        <taxon>Pezizomycotina</taxon>
        <taxon>Pezizomycetes</taxon>
        <taxon>Pezizales</taxon>
        <taxon>Discinaceae</taxon>
        <taxon>Discina</taxon>
    </lineage>
</organism>
<keyword evidence="3" id="KW-0732">Signal</keyword>
<dbReference type="PANTHER" id="PTHR46471:SF2">
    <property type="entry name" value="CHITIN DEACETYLASE-RELATED"/>
    <property type="match status" value="1"/>
</dbReference>
<dbReference type="Gene3D" id="3.20.20.370">
    <property type="entry name" value="Glycoside hydrolase/deacetylase"/>
    <property type="match status" value="1"/>
</dbReference>
<evidence type="ECO:0000256" key="3">
    <source>
        <dbReference type="ARBA" id="ARBA00022729"/>
    </source>
</evidence>
<evidence type="ECO:0000256" key="1">
    <source>
        <dbReference type="ARBA" id="ARBA00001941"/>
    </source>
</evidence>
<feature type="domain" description="NodB homology" evidence="7">
    <location>
        <begin position="43"/>
        <end position="150"/>
    </location>
</feature>
<keyword evidence="4" id="KW-0378">Hydrolase</keyword>
<evidence type="ECO:0000259" key="7">
    <source>
        <dbReference type="PROSITE" id="PS51677"/>
    </source>
</evidence>
<gene>
    <name evidence="8" type="ORF">Q9L58_008940</name>
</gene>
<dbReference type="PROSITE" id="PS51677">
    <property type="entry name" value="NODB"/>
    <property type="match status" value="1"/>
</dbReference>
<dbReference type="EMBL" id="JBBBZM010000182">
    <property type="protein sequence ID" value="KAL0632191.1"/>
    <property type="molecule type" value="Genomic_DNA"/>
</dbReference>
<evidence type="ECO:0000256" key="2">
    <source>
        <dbReference type="ARBA" id="ARBA00022723"/>
    </source>
</evidence>
<keyword evidence="6" id="KW-0170">Cobalt</keyword>
<keyword evidence="9" id="KW-1185">Reference proteome</keyword>
<dbReference type="PANTHER" id="PTHR46471">
    <property type="entry name" value="CHITIN DEACETYLASE"/>
    <property type="match status" value="1"/>
</dbReference>
<comment type="caution">
    <text evidence="8">The sequence shown here is derived from an EMBL/GenBank/DDBJ whole genome shotgun (WGS) entry which is preliminary data.</text>
</comment>
<reference evidence="8 9" key="1">
    <citation type="submission" date="2024-02" db="EMBL/GenBank/DDBJ databases">
        <title>Discinaceae phylogenomics.</title>
        <authorList>
            <person name="Dirks A.C."/>
            <person name="James T.Y."/>
        </authorList>
    </citation>
    <scope>NUCLEOTIDE SEQUENCE [LARGE SCALE GENOMIC DNA]</scope>
    <source>
        <strain evidence="8 9">ACD0624</strain>
    </source>
</reference>
<evidence type="ECO:0000256" key="6">
    <source>
        <dbReference type="ARBA" id="ARBA00023285"/>
    </source>
</evidence>
<dbReference type="Pfam" id="PF01522">
    <property type="entry name" value="Polysacc_deac_1"/>
    <property type="match status" value="1"/>
</dbReference>
<evidence type="ECO:0000313" key="9">
    <source>
        <dbReference type="Proteomes" id="UP001447188"/>
    </source>
</evidence>
<protein>
    <recommendedName>
        <fullName evidence="7">NodB homology domain-containing protein</fullName>
    </recommendedName>
</protein>
<comment type="cofactor">
    <cofactor evidence="1">
        <name>Co(2+)</name>
        <dbReference type="ChEBI" id="CHEBI:48828"/>
    </cofactor>
</comment>
<keyword evidence="2" id="KW-0479">Metal-binding</keyword>